<dbReference type="CDD" id="cd00037">
    <property type="entry name" value="CLECT"/>
    <property type="match status" value="1"/>
</dbReference>
<proteinExistence type="predicted"/>
<comment type="caution">
    <text evidence="10">The sequence shown here is derived from an EMBL/GenBank/DDBJ whole genome shotgun (WGS) entry which is preliminary data.</text>
</comment>
<evidence type="ECO:0000313" key="10">
    <source>
        <dbReference type="EMBL" id="KAK2154075.1"/>
    </source>
</evidence>
<dbReference type="Pfam" id="PF00059">
    <property type="entry name" value="Lectin_C"/>
    <property type="match status" value="1"/>
</dbReference>
<evidence type="ECO:0000256" key="3">
    <source>
        <dbReference type="ARBA" id="ARBA00022737"/>
    </source>
</evidence>
<dbReference type="InterPro" id="IPR016187">
    <property type="entry name" value="CTDL_fold"/>
</dbReference>
<dbReference type="PROSITE" id="PS50923">
    <property type="entry name" value="SUSHI"/>
    <property type="match status" value="3"/>
</dbReference>
<dbReference type="Gene3D" id="2.20.28.230">
    <property type="match status" value="1"/>
</dbReference>
<feature type="domain" description="C-type lectin" evidence="8">
    <location>
        <begin position="1"/>
        <end position="67"/>
    </location>
</feature>
<keyword evidence="5" id="KW-0325">Glycoprotein</keyword>
<evidence type="ECO:0000256" key="6">
    <source>
        <dbReference type="PROSITE-ProRule" id="PRU00302"/>
    </source>
</evidence>
<feature type="domain" description="Sushi" evidence="9">
    <location>
        <begin position="359"/>
        <end position="419"/>
    </location>
</feature>
<dbReference type="InterPro" id="IPR016186">
    <property type="entry name" value="C-type_lectin-like/link_sf"/>
</dbReference>
<keyword evidence="1 6" id="KW-0768">Sushi</keyword>
<dbReference type="InterPro" id="IPR035976">
    <property type="entry name" value="Sushi/SCR/CCP_sf"/>
</dbReference>
<dbReference type="AlphaFoldDB" id="A0AAD9N298"/>
<evidence type="ECO:0000256" key="4">
    <source>
        <dbReference type="ARBA" id="ARBA00023157"/>
    </source>
</evidence>
<evidence type="ECO:0000259" key="8">
    <source>
        <dbReference type="PROSITE" id="PS50041"/>
    </source>
</evidence>
<dbReference type="PROSITE" id="PS00615">
    <property type="entry name" value="C_TYPE_LECTIN_1"/>
    <property type="match status" value="1"/>
</dbReference>
<evidence type="ECO:0000256" key="5">
    <source>
        <dbReference type="ARBA" id="ARBA00023180"/>
    </source>
</evidence>
<dbReference type="SMART" id="SM00032">
    <property type="entry name" value="CCP"/>
    <property type="match status" value="12"/>
</dbReference>
<gene>
    <name evidence="10" type="ORF">LSH36_277g00007</name>
</gene>
<keyword evidence="7" id="KW-0812">Transmembrane</keyword>
<keyword evidence="3" id="KW-0677">Repeat</keyword>
<evidence type="ECO:0000256" key="7">
    <source>
        <dbReference type="SAM" id="Phobius"/>
    </source>
</evidence>
<organism evidence="10 11">
    <name type="scientific">Paralvinella palmiformis</name>
    <dbReference type="NCBI Taxonomy" id="53620"/>
    <lineage>
        <taxon>Eukaryota</taxon>
        <taxon>Metazoa</taxon>
        <taxon>Spiralia</taxon>
        <taxon>Lophotrochozoa</taxon>
        <taxon>Annelida</taxon>
        <taxon>Polychaeta</taxon>
        <taxon>Sedentaria</taxon>
        <taxon>Canalipalpata</taxon>
        <taxon>Terebellida</taxon>
        <taxon>Terebelliformia</taxon>
        <taxon>Alvinellidae</taxon>
        <taxon>Paralvinella</taxon>
    </lineage>
</organism>
<dbReference type="Gene3D" id="2.10.70.10">
    <property type="entry name" value="Complement Module, domain 1"/>
    <property type="match status" value="6"/>
</dbReference>
<dbReference type="InterPro" id="IPR018378">
    <property type="entry name" value="C-type_lectin_CS"/>
</dbReference>
<dbReference type="Proteomes" id="UP001208570">
    <property type="component" value="Unassembled WGS sequence"/>
</dbReference>
<accession>A0AAD9N298</accession>
<evidence type="ECO:0000256" key="2">
    <source>
        <dbReference type="ARBA" id="ARBA00022729"/>
    </source>
</evidence>
<dbReference type="EMBL" id="JAODUP010000277">
    <property type="protein sequence ID" value="KAK2154075.1"/>
    <property type="molecule type" value="Genomic_DNA"/>
</dbReference>
<feature type="disulfide bond" evidence="6">
    <location>
        <begin position="1004"/>
        <end position="1047"/>
    </location>
</feature>
<keyword evidence="7" id="KW-1133">Transmembrane helix</keyword>
<sequence>MSFSSDRFWTGYTYNDNSEDLFWSDGHRVTDDIWMDGITMDGDCVVIDREGKWKSEKCSNKNNFICILEVPYATKNPTCRKYGDECVCYWYDTERMRFDEAMASCMSDGGTMGYPNSLEKSVVLSSFFTYDKVATYNDELKQCSLCREKSGNWKYDPGLRSRTRTRYVLDGDSYCLVYRDITTTRDQAIEQCSDFGPGWKIPVIRDEEMLQRMYVFKDIENCAAIQCPLPKDDNLYGSVVNTTGRDVNDEVVYKCPLGDRVSDTESVYYTLTCARVPNTTKALWTTHPQFEAIKCPDSPQPSNASYVIDSNALGSDALLVCKDWFWIPALADNKVNTTCVMDQSRSFATWCWTPPCEEIVCPEPPTVNMAAYNLRGKTAIYTCDTNYKIRGKWTNTVESSCQYDDNFTVFWSTIPFCEAITCPEGSVVQNAEMMSGIDDNTIGCVIHYRCLYGFIAYDGGFLLDGAQEFNRTCEIDNSNFTGRWSGNYSCETITCSGVPTLPRARIISETEYSHVGAVISYRCEDRFDLYEDGIKLENKDEFNKTCQIVEDSLTGKWTGNYSCEFSQCRSPPELPNSSVTVTTKEQGSVANYTCDDNYKIHLTDSKWAISTCVFREDQGSVNWTITEKCSPIGCLDAENITNAIIVSSSTDIGEITLYSCIRGYKVKNIEFPTTDFQRKCNLDESKVSASWSPASECEAVTCPEPPSVENSKVKVGGYNVGDSAVYVCDTQYKVLSEGDLFNNVHIWKSMCILDVNNRTLAVWKPIKQCTDITDDSPLVRQCPDPDIPVGIIAPSIKLFVNSEVSYVTTTGYLFDKGGNRCPSLPYILGASKSTDDNYVGSEVTIECFNPKAKMENGLSAMKVRCTTTEQWTFIPGTCDAKRCGPFEIIEHSRLLTFNNTIGGLVMIECGISFRFADGAKMKSFRCLPTLTWESSELCYLRVCQRLRTPRNGQISTDLAIEGTIVDVKCLPGFMFADRSTAMSTSCNSTFLWTETINDCDIIRCPNPPAISNGNRSSSDTLYNSNITYTCDGTYRLQYGYHNMTIRCGEDAEWTYKKFSCGNNRCPPVPQVLNAVPSTYLAVNGTTVIYTCYKGHLFTNNETTLAVTCNGVTWNMTETGCFKVNCPQLNLSHVTKFGNGSSFGDVINFTCDEGYIFGNKVVGELECKANAHWNGDTRGCLPETINAWIPEPEEATGAVGIGSVVGGFMALIWIAMAISDAPMIIKAIKGQNPSQNNSNINKRNNK</sequence>
<protein>
    <submittedName>
        <fullName evidence="10">Uncharacterized protein</fullName>
    </submittedName>
</protein>
<keyword evidence="11" id="KW-1185">Reference proteome</keyword>
<dbReference type="InterPro" id="IPR001304">
    <property type="entry name" value="C-type_lectin-like"/>
</dbReference>
<comment type="caution">
    <text evidence="6">Lacks conserved residue(s) required for the propagation of feature annotation.</text>
</comment>
<evidence type="ECO:0000313" key="11">
    <source>
        <dbReference type="Proteomes" id="UP001208570"/>
    </source>
</evidence>
<keyword evidence="7" id="KW-0472">Membrane</keyword>
<dbReference type="InterPro" id="IPR000436">
    <property type="entry name" value="Sushi_SCR_CCP_dom"/>
</dbReference>
<feature type="domain" description="Sushi" evidence="9">
    <location>
        <begin position="1123"/>
        <end position="1181"/>
    </location>
</feature>
<evidence type="ECO:0000259" key="9">
    <source>
        <dbReference type="PROSITE" id="PS50923"/>
    </source>
</evidence>
<dbReference type="Gene3D" id="3.10.100.10">
    <property type="entry name" value="Mannose-Binding Protein A, subunit A"/>
    <property type="match status" value="1"/>
</dbReference>
<dbReference type="CDD" id="cd00033">
    <property type="entry name" value="CCP"/>
    <property type="match status" value="1"/>
</dbReference>
<dbReference type="InterPro" id="IPR050350">
    <property type="entry name" value="Compl-Cell_Adhes-Reg"/>
</dbReference>
<reference evidence="10" key="1">
    <citation type="journal article" date="2023" name="Mol. Biol. Evol.">
        <title>Third-Generation Sequencing Reveals the Adaptive Role of the Epigenome in Three Deep-Sea Polychaetes.</title>
        <authorList>
            <person name="Perez M."/>
            <person name="Aroh O."/>
            <person name="Sun Y."/>
            <person name="Lan Y."/>
            <person name="Juniper S.K."/>
            <person name="Young C.R."/>
            <person name="Angers B."/>
            <person name="Qian P.Y."/>
        </authorList>
    </citation>
    <scope>NUCLEOTIDE SEQUENCE</scope>
    <source>
        <strain evidence="10">P08H-3</strain>
    </source>
</reference>
<keyword evidence="2" id="KW-0732">Signal</keyword>
<dbReference type="SUPFAM" id="SSF56436">
    <property type="entry name" value="C-type lectin-like"/>
    <property type="match status" value="2"/>
</dbReference>
<dbReference type="SUPFAM" id="SSF57535">
    <property type="entry name" value="Complement control module/SCR domain"/>
    <property type="match status" value="10"/>
</dbReference>
<dbReference type="PANTHER" id="PTHR19325:SF575">
    <property type="entry name" value="LOCOMOTION-RELATED PROTEIN HIKARU GENKI"/>
    <property type="match status" value="1"/>
</dbReference>
<evidence type="ECO:0000256" key="1">
    <source>
        <dbReference type="ARBA" id="ARBA00022659"/>
    </source>
</evidence>
<keyword evidence="4 6" id="KW-1015">Disulfide bond</keyword>
<feature type="domain" description="Sushi" evidence="9">
    <location>
        <begin position="1002"/>
        <end position="1062"/>
    </location>
</feature>
<dbReference type="Pfam" id="PF00084">
    <property type="entry name" value="Sushi"/>
    <property type="match status" value="3"/>
</dbReference>
<feature type="transmembrane region" description="Helical" evidence="7">
    <location>
        <begin position="1197"/>
        <end position="1218"/>
    </location>
</feature>
<name>A0AAD9N298_9ANNE</name>
<dbReference type="PANTHER" id="PTHR19325">
    <property type="entry name" value="COMPLEMENT COMPONENT-RELATED SUSHI DOMAIN-CONTAINING"/>
    <property type="match status" value="1"/>
</dbReference>
<dbReference type="PROSITE" id="PS50041">
    <property type="entry name" value="C_TYPE_LECTIN_2"/>
    <property type="match status" value="1"/>
</dbReference>